<evidence type="ECO:0000256" key="1">
    <source>
        <dbReference type="SAM" id="Phobius"/>
    </source>
</evidence>
<evidence type="ECO:0000313" key="3">
    <source>
        <dbReference type="Proteomes" id="UP000699462"/>
    </source>
</evidence>
<reference evidence="2 3" key="1">
    <citation type="submission" date="2019-07" db="EMBL/GenBank/DDBJ databases">
        <title>Annotation for the trematode Paragonimus westermani.</title>
        <authorList>
            <person name="Choi Y.-J."/>
        </authorList>
    </citation>
    <scope>NUCLEOTIDE SEQUENCE [LARGE SCALE GENOMIC DNA]</scope>
    <source>
        <strain evidence="2">180907_Pwestermani</strain>
    </source>
</reference>
<proteinExistence type="predicted"/>
<gene>
    <name evidence="2" type="ORF">P879_11103</name>
</gene>
<evidence type="ECO:0000313" key="2">
    <source>
        <dbReference type="EMBL" id="KAF8564417.1"/>
    </source>
</evidence>
<feature type="transmembrane region" description="Helical" evidence="1">
    <location>
        <begin position="51"/>
        <end position="69"/>
    </location>
</feature>
<dbReference type="AlphaFoldDB" id="A0A8T0DCG1"/>
<comment type="caution">
    <text evidence="2">The sequence shown here is derived from an EMBL/GenBank/DDBJ whole genome shotgun (WGS) entry which is preliminary data.</text>
</comment>
<keyword evidence="1" id="KW-0812">Transmembrane</keyword>
<dbReference type="OrthoDB" id="10345108at2759"/>
<name>A0A8T0DCG1_9TREM</name>
<keyword evidence="1" id="KW-0472">Membrane</keyword>
<protein>
    <submittedName>
        <fullName evidence="2">Uncharacterized protein</fullName>
    </submittedName>
</protein>
<sequence length="73" mass="8003">MHGGSIRIDTVSSHHNLTGNAICPACSDVCRNYPHNKQGRGDSTNGKQRRFSFEMVGCIITLLVAFIFLQPPS</sequence>
<keyword evidence="1" id="KW-1133">Transmembrane helix</keyword>
<organism evidence="2 3">
    <name type="scientific">Paragonimus westermani</name>
    <dbReference type="NCBI Taxonomy" id="34504"/>
    <lineage>
        <taxon>Eukaryota</taxon>
        <taxon>Metazoa</taxon>
        <taxon>Spiralia</taxon>
        <taxon>Lophotrochozoa</taxon>
        <taxon>Platyhelminthes</taxon>
        <taxon>Trematoda</taxon>
        <taxon>Digenea</taxon>
        <taxon>Plagiorchiida</taxon>
        <taxon>Troglotremata</taxon>
        <taxon>Troglotrematidae</taxon>
        <taxon>Paragonimus</taxon>
    </lineage>
</organism>
<dbReference type="EMBL" id="JTDF01008751">
    <property type="protein sequence ID" value="KAF8564417.1"/>
    <property type="molecule type" value="Genomic_DNA"/>
</dbReference>
<dbReference type="Proteomes" id="UP000699462">
    <property type="component" value="Unassembled WGS sequence"/>
</dbReference>
<keyword evidence="3" id="KW-1185">Reference proteome</keyword>
<accession>A0A8T0DCG1</accession>